<dbReference type="FunFam" id="1.10.340.70:FF:000002">
    <property type="entry name" value="Zinc finger and BTB domain-containing protein 11"/>
    <property type="match status" value="1"/>
</dbReference>
<accession>A0AAX7VQL9</accession>
<dbReference type="SUPFAM" id="SSF57667">
    <property type="entry name" value="beta-beta-alpha zinc fingers"/>
    <property type="match status" value="6"/>
</dbReference>
<dbReference type="FunFam" id="3.30.160.60:FF:000997">
    <property type="entry name" value="Zinc finger and BTB domain-containing protein 11"/>
    <property type="match status" value="1"/>
</dbReference>
<feature type="domain" description="C2H2-type" evidence="13">
    <location>
        <begin position="781"/>
        <end position="808"/>
    </location>
</feature>
<gene>
    <name evidence="14" type="primary">ZBTB11</name>
</gene>
<dbReference type="GO" id="GO:0003677">
    <property type="term" value="F:DNA binding"/>
    <property type="evidence" value="ECO:0007669"/>
    <property type="project" value="UniProtKB-KW"/>
</dbReference>
<dbReference type="Ensembl" id="ENSACLT00000054957.1">
    <property type="protein sequence ID" value="ENSACLP00000084119.1"/>
    <property type="gene ID" value="ENSACLG00000024481.2"/>
</dbReference>
<dbReference type="InterPro" id="IPR036236">
    <property type="entry name" value="Znf_C2H2_sf"/>
</dbReference>
<feature type="region of interest" description="Disordered" evidence="11">
    <location>
        <begin position="120"/>
        <end position="180"/>
    </location>
</feature>
<evidence type="ECO:0000256" key="3">
    <source>
        <dbReference type="ARBA" id="ARBA00022737"/>
    </source>
</evidence>
<evidence type="ECO:0000256" key="9">
    <source>
        <dbReference type="ARBA" id="ARBA00023242"/>
    </source>
</evidence>
<evidence type="ECO:0000256" key="4">
    <source>
        <dbReference type="ARBA" id="ARBA00022771"/>
    </source>
</evidence>
<evidence type="ECO:0000256" key="10">
    <source>
        <dbReference type="PROSITE-ProRule" id="PRU00042"/>
    </source>
</evidence>
<evidence type="ECO:0000256" key="2">
    <source>
        <dbReference type="ARBA" id="ARBA00022723"/>
    </source>
</evidence>
<dbReference type="SUPFAM" id="SSF54695">
    <property type="entry name" value="POZ domain"/>
    <property type="match status" value="1"/>
</dbReference>
<dbReference type="FunFam" id="3.30.710.10:FF:000070">
    <property type="entry name" value="zinc finger and BTB domain-containing protein 11"/>
    <property type="match status" value="1"/>
</dbReference>
<dbReference type="FunFam" id="3.30.160.60:FF:001897">
    <property type="entry name" value="Zinc finger and BTB domain containing 11"/>
    <property type="match status" value="1"/>
</dbReference>
<dbReference type="PROSITE" id="PS50097">
    <property type="entry name" value="BTB"/>
    <property type="match status" value="1"/>
</dbReference>
<feature type="region of interest" description="Disordered" evidence="11">
    <location>
        <begin position="622"/>
        <end position="657"/>
    </location>
</feature>
<dbReference type="InterPro" id="IPR041588">
    <property type="entry name" value="Integrase_H2C2"/>
</dbReference>
<feature type="domain" description="C2H2-type" evidence="13">
    <location>
        <begin position="901"/>
        <end position="928"/>
    </location>
</feature>
<dbReference type="SMART" id="SM00225">
    <property type="entry name" value="BTB"/>
    <property type="match status" value="1"/>
</dbReference>
<evidence type="ECO:0000259" key="12">
    <source>
        <dbReference type="PROSITE" id="PS50097"/>
    </source>
</evidence>
<evidence type="ECO:0000256" key="6">
    <source>
        <dbReference type="ARBA" id="ARBA00023015"/>
    </source>
</evidence>
<dbReference type="Gene3D" id="3.30.710.10">
    <property type="entry name" value="Potassium Channel Kv1.1, Chain A"/>
    <property type="match status" value="1"/>
</dbReference>
<keyword evidence="15" id="KW-1185">Reference proteome</keyword>
<feature type="compositionally biased region" description="Basic and acidic residues" evidence="11">
    <location>
        <begin position="499"/>
        <end position="512"/>
    </location>
</feature>
<feature type="domain" description="C2H2-type" evidence="13">
    <location>
        <begin position="574"/>
        <end position="601"/>
    </location>
</feature>
<dbReference type="GeneTree" id="ENSGT00900000141090"/>
<keyword evidence="5" id="KW-0862">Zinc</keyword>
<dbReference type="GO" id="GO:0005634">
    <property type="term" value="C:nucleus"/>
    <property type="evidence" value="ECO:0007669"/>
    <property type="project" value="UniProtKB-SubCell"/>
</dbReference>
<feature type="domain" description="C2H2-type" evidence="13">
    <location>
        <begin position="873"/>
        <end position="900"/>
    </location>
</feature>
<reference evidence="14" key="4">
    <citation type="submission" date="2025-09" db="UniProtKB">
        <authorList>
            <consortium name="Ensembl"/>
        </authorList>
    </citation>
    <scope>IDENTIFICATION</scope>
</reference>
<dbReference type="FunFam" id="3.30.160.60:FF:001186">
    <property type="entry name" value="Zinc finger and BTB domain containing 11"/>
    <property type="match status" value="1"/>
</dbReference>
<dbReference type="Gene3D" id="1.10.340.70">
    <property type="match status" value="1"/>
</dbReference>
<feature type="domain" description="C2H2-type" evidence="13">
    <location>
        <begin position="929"/>
        <end position="957"/>
    </location>
</feature>
<dbReference type="GO" id="GO:0008270">
    <property type="term" value="F:zinc ion binding"/>
    <property type="evidence" value="ECO:0007669"/>
    <property type="project" value="UniProtKB-KW"/>
</dbReference>
<dbReference type="GO" id="GO:0000981">
    <property type="term" value="F:DNA-binding transcription factor activity, RNA polymerase II-specific"/>
    <property type="evidence" value="ECO:0007669"/>
    <property type="project" value="TreeGrafter"/>
</dbReference>
<comment type="subcellular location">
    <subcellularLocation>
        <location evidence="1">Nucleus</location>
    </subcellularLocation>
</comment>
<evidence type="ECO:0000256" key="1">
    <source>
        <dbReference type="ARBA" id="ARBA00004123"/>
    </source>
</evidence>
<protein>
    <recommendedName>
        <fullName evidence="16">Zinc finger and BTB domain containing 11</fullName>
    </recommendedName>
</protein>
<reference evidence="14 15" key="1">
    <citation type="submission" date="2018-05" db="EMBL/GenBank/DDBJ databases">
        <authorList>
            <person name="Datahose"/>
        </authorList>
    </citation>
    <scope>NUCLEOTIDE SEQUENCE</scope>
</reference>
<feature type="compositionally biased region" description="Polar residues" evidence="11">
    <location>
        <begin position="164"/>
        <end position="173"/>
    </location>
</feature>
<feature type="compositionally biased region" description="Basic and acidic residues" evidence="11">
    <location>
        <begin position="643"/>
        <end position="655"/>
    </location>
</feature>
<evidence type="ECO:0008006" key="16">
    <source>
        <dbReference type="Google" id="ProtNLM"/>
    </source>
</evidence>
<dbReference type="InterPro" id="IPR013087">
    <property type="entry name" value="Znf_C2H2_type"/>
</dbReference>
<evidence type="ECO:0000256" key="11">
    <source>
        <dbReference type="SAM" id="MobiDB-lite"/>
    </source>
</evidence>
<organism evidence="14 15">
    <name type="scientific">Astatotilapia calliptera</name>
    <name type="common">Eastern happy</name>
    <name type="synonym">Chromis callipterus</name>
    <dbReference type="NCBI Taxonomy" id="8154"/>
    <lineage>
        <taxon>Eukaryota</taxon>
        <taxon>Metazoa</taxon>
        <taxon>Chordata</taxon>
        <taxon>Craniata</taxon>
        <taxon>Vertebrata</taxon>
        <taxon>Euteleostomi</taxon>
        <taxon>Actinopterygii</taxon>
        <taxon>Neopterygii</taxon>
        <taxon>Teleostei</taxon>
        <taxon>Neoteleostei</taxon>
        <taxon>Acanthomorphata</taxon>
        <taxon>Ovalentaria</taxon>
        <taxon>Cichlomorphae</taxon>
        <taxon>Cichliformes</taxon>
        <taxon>Cichlidae</taxon>
        <taxon>African cichlids</taxon>
        <taxon>Pseudocrenilabrinae</taxon>
        <taxon>Haplochromini</taxon>
        <taxon>Astatotilapia</taxon>
    </lineage>
</organism>
<keyword evidence="4 10" id="KW-0863">Zinc-finger</keyword>
<evidence type="ECO:0000259" key="13">
    <source>
        <dbReference type="PROSITE" id="PS50157"/>
    </source>
</evidence>
<evidence type="ECO:0000256" key="5">
    <source>
        <dbReference type="ARBA" id="ARBA00022833"/>
    </source>
</evidence>
<dbReference type="Pfam" id="PF00096">
    <property type="entry name" value="zf-C2H2"/>
    <property type="match status" value="4"/>
</dbReference>
<dbReference type="FunFam" id="3.30.160.60:FF:000633">
    <property type="entry name" value="Zinc finger and BTB domain containing 11"/>
    <property type="match status" value="1"/>
</dbReference>
<feature type="domain" description="C2H2-type" evidence="13">
    <location>
        <begin position="602"/>
        <end position="629"/>
    </location>
</feature>
<evidence type="ECO:0000256" key="7">
    <source>
        <dbReference type="ARBA" id="ARBA00023125"/>
    </source>
</evidence>
<keyword evidence="6" id="KW-0805">Transcription regulation</keyword>
<evidence type="ECO:0000313" key="14">
    <source>
        <dbReference type="Ensembl" id="ENSACLP00000084119.1"/>
    </source>
</evidence>
<feature type="domain" description="C2H2-type" evidence="13">
    <location>
        <begin position="837"/>
        <end position="866"/>
    </location>
</feature>
<dbReference type="FunFam" id="3.30.160.60:FF:001086">
    <property type="entry name" value="zinc finger and BTB domain-containing protein 11"/>
    <property type="match status" value="1"/>
</dbReference>
<dbReference type="InterPro" id="IPR000210">
    <property type="entry name" value="BTB/POZ_dom"/>
</dbReference>
<dbReference type="Proteomes" id="UP000265100">
    <property type="component" value="Chromosome 23"/>
</dbReference>
<dbReference type="PROSITE" id="PS00028">
    <property type="entry name" value="ZINC_FINGER_C2H2_1"/>
    <property type="match status" value="11"/>
</dbReference>
<dbReference type="PANTHER" id="PTHR24394:SF41">
    <property type="entry name" value="ZINC FINGER AND BTB DOMAIN CONTAINING 11"/>
    <property type="match status" value="1"/>
</dbReference>
<feature type="domain" description="C2H2-type" evidence="13">
    <location>
        <begin position="750"/>
        <end position="777"/>
    </location>
</feature>
<keyword evidence="9" id="KW-0539">Nucleus</keyword>
<feature type="compositionally biased region" description="Acidic residues" evidence="11">
    <location>
        <begin position="147"/>
        <end position="160"/>
    </location>
</feature>
<feature type="domain" description="C2H2-type" evidence="13">
    <location>
        <begin position="694"/>
        <end position="721"/>
    </location>
</feature>
<feature type="compositionally biased region" description="Acidic residues" evidence="11">
    <location>
        <begin position="481"/>
        <end position="495"/>
    </location>
</feature>
<evidence type="ECO:0000313" key="15">
    <source>
        <dbReference type="Proteomes" id="UP000265100"/>
    </source>
</evidence>
<evidence type="ECO:0000256" key="8">
    <source>
        <dbReference type="ARBA" id="ARBA00023163"/>
    </source>
</evidence>
<proteinExistence type="predicted"/>
<dbReference type="Gene3D" id="3.30.160.60">
    <property type="entry name" value="Classic Zinc Finger"/>
    <property type="match status" value="10"/>
</dbReference>
<dbReference type="SMART" id="SM00355">
    <property type="entry name" value="ZnF_C2H2"/>
    <property type="match status" value="12"/>
</dbReference>
<dbReference type="AlphaFoldDB" id="A0AAX7VQL9"/>
<feature type="region of interest" description="Disordered" evidence="11">
    <location>
        <begin position="439"/>
        <end position="520"/>
    </location>
</feature>
<dbReference type="FunFam" id="3.30.160.60:FF:001228">
    <property type="entry name" value="Zinc finger protein 236"/>
    <property type="match status" value="1"/>
</dbReference>
<feature type="domain" description="C2H2-type" evidence="13">
    <location>
        <begin position="722"/>
        <end position="749"/>
    </location>
</feature>
<dbReference type="InterPro" id="IPR011333">
    <property type="entry name" value="SKP1/BTB/POZ_sf"/>
</dbReference>
<sequence>MSCEESYLAIIRYLTDEREPYAPGTPGNTKRKIRKAAACYVVRNGTLFYQRRLKGQNDFTELEVVLQDERRKELINEAHIMMGGEHLNQQLTWEVISQKYWWRGILKHVKDHIRECAHCQSKRGTDDGSGQRSFSRPGRRKTAANSNEEEEEEEEEEGEENVFFTDSSQQQRSKMAKGTPKHELVFVDSKGVVNQFLSKHSQTMLDKLNEQRLNNQFCDITLLIEGEEYRAHKAVLAACSEYFNELFFEKGAASTHEAVVDLSGFTKASFLPLLDFAYTSTLTFNFCIMADIANLARHLLMTEVLQICESVHKQVEEQKLTVYQRGDVHTVLSSKPATQEEPKNDSETYMVTIESDGQALVTHSGVTVEPGETVTLISGDAEGLEGETMTVVTHSGQAGASESLAVVSACLAMEEPQVAEAETFVINVELNKESPLEVTQLAPAAVTPTQEATTEEQRVEPAPLPQKRKRGRPAKVRKEVEIDEFLPLEDEEPSADESPSDKQEFTSDDPNRRRLRQRSIAEGGYARLHMGLEEEEEAAKKGSASPRVATPKVQNSHPIKNSKIQAESTVDGEHTCSECGMSFQRRYSLIMHTLKHEKARGYKCSLCSKEFQYAASLRAHLARHKQQSSQRAPVAKPSVEQGSEGRADSEVDEKTSSSSSLTKREFVCDICGKTLPKLYSLRIHMLNHTGVRPHSCKVCGKTFAHKHSLKMHRALHDVTKQFQCEFCKKSFVSKRSMEEHTSLHTGESKYLCTTCGATFHRASALSKHLKKHQPKPDVRPFACEHCDKRFYEAKDLQQHMNKHMGLKPFQCQVCGKCYSWKKDWYSHVKSHSVAEPYKCNVCGKEFFEKALFRRHVKKATHGKKGRVKQNLERECEHCGRKFTQLREYRRHINNHQGVKPFECLTCGVAWADARSLKRHVRTHTGERPYVCPMCQEAHIDARTLRKHMAKYHVDSLPGKIMLEKDTLQFHNQGTQVEHAVSILASDLPPELRPAQQPSSEEIETVLITEETVEAMEAVQAVQAVSDGSVATLSDQGIMQVVNYVLAQQALTGGKLEENPEVIQTMEVEVAHVAEVE</sequence>
<dbReference type="Pfam" id="PF00651">
    <property type="entry name" value="BTB"/>
    <property type="match status" value="1"/>
</dbReference>
<dbReference type="Pfam" id="PF17921">
    <property type="entry name" value="Integrase_H2C2"/>
    <property type="match status" value="1"/>
</dbReference>
<feature type="domain" description="C2H2-type" evidence="13">
    <location>
        <begin position="666"/>
        <end position="693"/>
    </location>
</feature>
<dbReference type="PANTHER" id="PTHR24394">
    <property type="entry name" value="ZINC FINGER PROTEIN"/>
    <property type="match status" value="1"/>
</dbReference>
<feature type="region of interest" description="Disordered" evidence="11">
    <location>
        <begin position="534"/>
        <end position="558"/>
    </location>
</feature>
<dbReference type="PROSITE" id="PS50157">
    <property type="entry name" value="ZINC_FINGER_C2H2_2"/>
    <property type="match status" value="12"/>
</dbReference>
<feature type="domain" description="BTB" evidence="12">
    <location>
        <begin position="218"/>
        <end position="286"/>
    </location>
</feature>
<feature type="compositionally biased region" description="Basic residues" evidence="11">
    <location>
        <begin position="466"/>
        <end position="475"/>
    </location>
</feature>
<dbReference type="InterPro" id="IPR048060">
    <property type="entry name" value="ZBTB11_BTB_POZ"/>
</dbReference>
<name>A0AAX7VQL9_ASTCA</name>
<keyword evidence="8" id="KW-0804">Transcription</keyword>
<reference evidence="15" key="2">
    <citation type="submission" date="2023-03" db="EMBL/GenBank/DDBJ databases">
        <authorList>
            <consortium name="Wellcome Sanger Institute Data Sharing"/>
        </authorList>
    </citation>
    <scope>NUCLEOTIDE SEQUENCE [LARGE SCALE GENOMIC DNA]</scope>
</reference>
<keyword evidence="3" id="KW-0677">Repeat</keyword>
<keyword evidence="7" id="KW-0238">DNA-binding</keyword>
<feature type="domain" description="C2H2-type" evidence="13">
    <location>
        <begin position="809"/>
        <end position="836"/>
    </location>
</feature>
<dbReference type="CDD" id="cd18202">
    <property type="entry name" value="BTB_POZ_ZBTB11"/>
    <property type="match status" value="1"/>
</dbReference>
<keyword evidence="2" id="KW-0479">Metal-binding</keyword>
<dbReference type="Pfam" id="PF13912">
    <property type="entry name" value="zf-C2H2_6"/>
    <property type="match status" value="4"/>
</dbReference>
<reference evidence="14" key="3">
    <citation type="submission" date="2025-08" db="UniProtKB">
        <authorList>
            <consortium name="Ensembl"/>
        </authorList>
    </citation>
    <scope>IDENTIFICATION</scope>
</reference>